<gene>
    <name evidence="4" type="ORF">ONE63_011505</name>
</gene>
<evidence type="ECO:0000256" key="1">
    <source>
        <dbReference type="PROSITE-ProRule" id="PRU00047"/>
    </source>
</evidence>
<evidence type="ECO:0000259" key="3">
    <source>
        <dbReference type="PROSITE" id="PS50158"/>
    </source>
</evidence>
<dbReference type="PROSITE" id="PS50158">
    <property type="entry name" value="ZF_CCHC"/>
    <property type="match status" value="1"/>
</dbReference>
<name>A0AAV7X2W9_9NEOP</name>
<dbReference type="GO" id="GO:0003676">
    <property type="term" value="F:nucleic acid binding"/>
    <property type="evidence" value="ECO:0007669"/>
    <property type="project" value="InterPro"/>
</dbReference>
<organism evidence="4 5">
    <name type="scientific">Megalurothrips usitatus</name>
    <name type="common">bean blossom thrips</name>
    <dbReference type="NCBI Taxonomy" id="439358"/>
    <lineage>
        <taxon>Eukaryota</taxon>
        <taxon>Metazoa</taxon>
        <taxon>Ecdysozoa</taxon>
        <taxon>Arthropoda</taxon>
        <taxon>Hexapoda</taxon>
        <taxon>Insecta</taxon>
        <taxon>Pterygota</taxon>
        <taxon>Neoptera</taxon>
        <taxon>Paraneoptera</taxon>
        <taxon>Thysanoptera</taxon>
        <taxon>Terebrantia</taxon>
        <taxon>Thripoidea</taxon>
        <taxon>Thripidae</taxon>
        <taxon>Megalurothrips</taxon>
    </lineage>
</organism>
<dbReference type="InterPro" id="IPR036875">
    <property type="entry name" value="Znf_CCHC_sf"/>
</dbReference>
<dbReference type="InterPro" id="IPR001878">
    <property type="entry name" value="Znf_CCHC"/>
</dbReference>
<comment type="caution">
    <text evidence="4">The sequence shown here is derived from an EMBL/GenBank/DDBJ whole genome shotgun (WGS) entry which is preliminary data.</text>
</comment>
<dbReference type="Gene3D" id="4.10.60.10">
    <property type="entry name" value="Zinc finger, CCHC-type"/>
    <property type="match status" value="1"/>
</dbReference>
<dbReference type="PANTHER" id="PTHR45823">
    <property type="entry name" value="T-SNARE COILED-COIL HOMOLOGY DOMAIN-CONTAINING PROTEIN"/>
    <property type="match status" value="1"/>
</dbReference>
<keyword evidence="1" id="KW-0479">Metal-binding</keyword>
<keyword evidence="1" id="KW-0862">Zinc</keyword>
<keyword evidence="1" id="KW-0863">Zinc-finger</keyword>
<dbReference type="PANTHER" id="PTHR45823:SF1">
    <property type="entry name" value="T-SNARE COILED-COIL HOMOLOGY DOMAIN-CONTAINING PROTEIN"/>
    <property type="match status" value="1"/>
</dbReference>
<dbReference type="GO" id="GO:0008270">
    <property type="term" value="F:zinc ion binding"/>
    <property type="evidence" value="ECO:0007669"/>
    <property type="project" value="UniProtKB-KW"/>
</dbReference>
<protein>
    <recommendedName>
        <fullName evidence="3">CCHC-type domain-containing protein</fullName>
    </recommendedName>
</protein>
<dbReference type="AlphaFoldDB" id="A0AAV7X2W9"/>
<dbReference type="Proteomes" id="UP001075354">
    <property type="component" value="Unassembled WGS sequence"/>
</dbReference>
<sequence length="324" mass="36056">MQERQGQLVERLSQMQLQAGQDSRDRVAPPTFDGSRSWAVFESQFNSAARRNGWSAEEKGCRLLAALRGPAADLVQTLPAADHENYAQLRARLASHYGAAQGSSAAQAEFQARKQRADEPLRTYATELSRLVRLAYPSWPEEPLQTTAHEAFVKGIADDALRRQVRLRQTTTMDAALSAALHIESVDAMEPAVAEPPPKRARAAAQLQSTEAAEELDVRRVGFQPRHRDVRQGARGDDDLLAALDSLRDALSPPRRRSQSRSRSPLRGPNGRCFGCGRQGHFVHECPERGRDQRRDRGRDRRRGGRRDDGQDDRRNNAGSGNAQ</sequence>
<evidence type="ECO:0000256" key="2">
    <source>
        <dbReference type="SAM" id="MobiDB-lite"/>
    </source>
</evidence>
<accession>A0AAV7X2W9</accession>
<evidence type="ECO:0000313" key="5">
    <source>
        <dbReference type="Proteomes" id="UP001075354"/>
    </source>
</evidence>
<keyword evidence="5" id="KW-1185">Reference proteome</keyword>
<dbReference type="InterPro" id="IPR005162">
    <property type="entry name" value="Retrotrans_gag_dom"/>
</dbReference>
<dbReference type="Pfam" id="PF03732">
    <property type="entry name" value="Retrotrans_gag"/>
    <property type="match status" value="1"/>
</dbReference>
<feature type="domain" description="CCHC-type" evidence="3">
    <location>
        <begin position="272"/>
        <end position="288"/>
    </location>
</feature>
<feature type="compositionally biased region" description="Basic and acidic residues" evidence="2">
    <location>
        <begin position="306"/>
        <end position="316"/>
    </location>
</feature>
<feature type="region of interest" description="Disordered" evidence="2">
    <location>
        <begin position="247"/>
        <end position="324"/>
    </location>
</feature>
<feature type="compositionally biased region" description="Basic and acidic residues" evidence="2">
    <location>
        <begin position="282"/>
        <end position="299"/>
    </location>
</feature>
<evidence type="ECO:0000313" key="4">
    <source>
        <dbReference type="EMBL" id="KAJ1518892.1"/>
    </source>
</evidence>
<proteinExistence type="predicted"/>
<dbReference type="SUPFAM" id="SSF57756">
    <property type="entry name" value="Retrovirus zinc finger-like domains"/>
    <property type="match status" value="1"/>
</dbReference>
<dbReference type="EMBL" id="JAPTSV010000844">
    <property type="protein sequence ID" value="KAJ1518892.1"/>
    <property type="molecule type" value="Genomic_DNA"/>
</dbReference>
<reference evidence="4" key="1">
    <citation type="submission" date="2022-12" db="EMBL/GenBank/DDBJ databases">
        <title>Chromosome-level genome assembly of the bean flower thrips Megalurothrips usitatus.</title>
        <authorList>
            <person name="Ma L."/>
            <person name="Liu Q."/>
            <person name="Li H."/>
            <person name="Cai W."/>
        </authorList>
    </citation>
    <scope>NUCLEOTIDE SEQUENCE</scope>
    <source>
        <strain evidence="4">Cailab_2022a</strain>
    </source>
</reference>